<dbReference type="InterPro" id="IPR027417">
    <property type="entry name" value="P-loop_NTPase"/>
</dbReference>
<dbReference type="GO" id="GO:0016887">
    <property type="term" value="F:ATP hydrolysis activity"/>
    <property type="evidence" value="ECO:0007669"/>
    <property type="project" value="UniProtKB-UniRule"/>
</dbReference>
<sequence length="177" mass="20356">MARRYLPNVLVTGTPGTGKSTLASEVAQRTAGLDWLNVGEIARENDLFDGYDEKYDCVILDEDRVVDELDEKLSQQAGGNIVEYHGCDFFPKRWFDVVFVLRTDNTLLYDRLRARGYTGKKLEENVQCEIFQTILDEAREAYDNGIVFELPSNTPDDMEDNVDKISCWIEQWRNASR</sequence>
<feature type="binding site" evidence="10">
    <location>
        <position position="115"/>
    </location>
    <ligand>
        <name>ATP</name>
        <dbReference type="ChEBI" id="CHEBI:30616"/>
    </ligand>
</feature>
<evidence type="ECO:0000313" key="11">
    <source>
        <dbReference type="EMBL" id="NOV53319.1"/>
    </source>
</evidence>
<dbReference type="GO" id="GO:0005634">
    <property type="term" value="C:nucleus"/>
    <property type="evidence" value="ECO:0007669"/>
    <property type="project" value="UniProtKB-SubCell"/>
</dbReference>
<feature type="binding site" evidence="10">
    <location>
        <position position="19"/>
    </location>
    <ligand>
        <name>ATP</name>
        <dbReference type="ChEBI" id="CHEBI:30616"/>
    </ligand>
</feature>
<feature type="binding site" evidence="10">
    <location>
        <position position="21"/>
    </location>
    <ligand>
        <name>ATP</name>
        <dbReference type="ChEBI" id="CHEBI:30616"/>
    </ligand>
</feature>
<feature type="binding site" evidence="10">
    <location>
        <position position="20"/>
    </location>
    <ligand>
        <name>ATP</name>
        <dbReference type="ChEBI" id="CHEBI:30616"/>
    </ligand>
</feature>
<evidence type="ECO:0000256" key="10">
    <source>
        <dbReference type="HAMAP-Rule" id="MF_03173"/>
    </source>
</evidence>
<keyword evidence="3 10" id="KW-0690">Ribosome biogenesis</keyword>
<evidence type="ECO:0000256" key="7">
    <source>
        <dbReference type="ARBA" id="ARBA00022777"/>
    </source>
</evidence>
<dbReference type="PANTHER" id="PTHR12595:SF0">
    <property type="entry name" value="ADENYLATE KINASE ISOENZYME 6"/>
    <property type="match status" value="1"/>
</dbReference>
<dbReference type="HAMAP" id="MF_00039">
    <property type="entry name" value="Adenylate_kinase_AK6"/>
    <property type="match status" value="1"/>
</dbReference>
<keyword evidence="4 10" id="KW-0698">rRNA processing</keyword>
<keyword evidence="8 10" id="KW-0067">ATP-binding</keyword>
<evidence type="ECO:0000256" key="2">
    <source>
        <dbReference type="ARBA" id="ARBA00022490"/>
    </source>
</evidence>
<evidence type="ECO:0000256" key="8">
    <source>
        <dbReference type="ARBA" id="ARBA00022840"/>
    </source>
</evidence>
<comment type="subunit">
    <text evidence="10">Monomer and homodimer. Interacts with small ribosomal subunit protein uS11. Not a structural component of 43S pre-ribosomes, but transiently interacts with them by binding to uS11.</text>
</comment>
<comment type="similarity">
    <text evidence="10">Belongs to the adenylate kinase family. AK6 subfamily.</text>
</comment>
<keyword evidence="9 10" id="KW-0539">Nucleus</keyword>
<dbReference type="InterPro" id="IPR020618">
    <property type="entry name" value="Adenyl_kinase_AK6"/>
</dbReference>
<keyword evidence="7 10" id="KW-0418">Kinase</keyword>
<dbReference type="GO" id="GO:0005524">
    <property type="term" value="F:ATP binding"/>
    <property type="evidence" value="ECO:0007669"/>
    <property type="project" value="UniProtKB-KW"/>
</dbReference>
<comment type="caution">
    <text evidence="10">Lacks conserved residue(s) required for the propagation of feature annotation.</text>
</comment>
<name>A0A6M2E4E5_9ACAR</name>
<dbReference type="GO" id="GO:0006364">
    <property type="term" value="P:rRNA processing"/>
    <property type="evidence" value="ECO:0007669"/>
    <property type="project" value="UniProtKB-KW"/>
</dbReference>
<evidence type="ECO:0000256" key="5">
    <source>
        <dbReference type="ARBA" id="ARBA00022679"/>
    </source>
</evidence>
<keyword evidence="5 10" id="KW-0808">Transferase</keyword>
<dbReference type="EMBL" id="GIDH01001376">
    <property type="protein sequence ID" value="NOV53319.1"/>
    <property type="molecule type" value="Transcribed_RNA"/>
</dbReference>
<evidence type="ECO:0000256" key="1">
    <source>
        <dbReference type="ARBA" id="ARBA00000582"/>
    </source>
</evidence>
<reference evidence="11" key="1">
    <citation type="submission" date="2019-12" db="EMBL/GenBank/DDBJ databases">
        <title>The sialotranscriptome of the gopher-tortoise tick, Amblyomma tuberculatum.</title>
        <authorList>
            <person name="Karim S."/>
            <person name="Andersen J."/>
            <person name="Kumar D."/>
            <person name="Adamson S."/>
            <person name="Ennen J."/>
            <person name="Qualis C.P."/>
            <person name="Ribeiro J.M.C."/>
        </authorList>
    </citation>
    <scope>NUCLEOTIDE SEQUENCE</scope>
    <source>
        <strain evidence="11">Removed</strain>
        <tissue evidence="11">Salivary glands</tissue>
    </source>
</reference>
<dbReference type="AlphaFoldDB" id="A0A6M2E4E5"/>
<feature type="binding site" evidence="10">
    <location>
        <position position="18"/>
    </location>
    <ligand>
        <name>ATP</name>
        <dbReference type="ChEBI" id="CHEBI:30616"/>
    </ligand>
</feature>
<dbReference type="FunFam" id="3.40.50.300:FF:000372">
    <property type="entry name" value="Adenylate kinase isoenzyme 6 homolog"/>
    <property type="match status" value="1"/>
</dbReference>
<organism evidence="11">
    <name type="scientific">Amblyomma tuberculatum</name>
    <dbReference type="NCBI Taxonomy" id="48802"/>
    <lineage>
        <taxon>Eukaryota</taxon>
        <taxon>Metazoa</taxon>
        <taxon>Ecdysozoa</taxon>
        <taxon>Arthropoda</taxon>
        <taxon>Chelicerata</taxon>
        <taxon>Arachnida</taxon>
        <taxon>Acari</taxon>
        <taxon>Parasitiformes</taxon>
        <taxon>Ixodida</taxon>
        <taxon>Ixodoidea</taxon>
        <taxon>Ixodidae</taxon>
        <taxon>Amblyomminae</taxon>
        <taxon>Amblyomma</taxon>
    </lineage>
</organism>
<dbReference type="PANTHER" id="PTHR12595">
    <property type="entry name" value="POS9-ACTIVATING FACTOR FAP7-RELATED"/>
    <property type="match status" value="1"/>
</dbReference>
<protein>
    <recommendedName>
        <fullName evidence="10">Adenylate kinase isoenzyme 6 homolog</fullName>
        <shortName evidence="10">AK6</shortName>
        <ecNumber evidence="10">2.7.4.3</ecNumber>
    </recommendedName>
    <alternativeName>
        <fullName evidence="10">Dual activity adenylate kinase/ATPase</fullName>
        <shortName evidence="10">AK/ATPase</shortName>
    </alternativeName>
</protein>
<comment type="function">
    <text evidence="10">Broad-specificity nucleoside monophosphate (NMP) kinase that catalyzes the reversible transfer of the terminal phosphate group between nucleoside triphosphates and monophosphates. Has also ATPase activity. Involved in the late cytoplasmic maturation steps of the 40S ribosomal particles, specifically 18S rRNA maturation. While NMP activity is not required for ribosome maturation, ATPase activity is. Associates transiently with small ribosomal subunit protein uS11. ATP hydrolysis breaks the interaction with uS11. May temporarily remove uS11 from the ribosome to enable a conformational change of the ribosomal RNA that is needed for the final maturation step of the small ribosomal subunit. Its NMP activity may have a role in nuclear energy homeostasis.</text>
</comment>
<comment type="catalytic activity">
    <reaction evidence="10">
        <text>ATP + H2O = ADP + phosphate + H(+)</text>
        <dbReference type="Rhea" id="RHEA:13065"/>
        <dbReference type="ChEBI" id="CHEBI:15377"/>
        <dbReference type="ChEBI" id="CHEBI:15378"/>
        <dbReference type="ChEBI" id="CHEBI:30616"/>
        <dbReference type="ChEBI" id="CHEBI:43474"/>
        <dbReference type="ChEBI" id="CHEBI:456216"/>
    </reaction>
</comment>
<evidence type="ECO:0000256" key="9">
    <source>
        <dbReference type="ARBA" id="ARBA00023242"/>
    </source>
</evidence>
<dbReference type="EC" id="2.7.4.3" evidence="10"/>
<dbReference type="SUPFAM" id="SSF52540">
    <property type="entry name" value="P-loop containing nucleoside triphosphate hydrolases"/>
    <property type="match status" value="1"/>
</dbReference>
<accession>A0A6M2E4E5</accession>
<feature type="region of interest" description="NMPbind" evidence="10">
    <location>
        <begin position="37"/>
        <end position="60"/>
    </location>
</feature>
<evidence type="ECO:0000256" key="4">
    <source>
        <dbReference type="ARBA" id="ARBA00022552"/>
    </source>
</evidence>
<dbReference type="GO" id="GO:0004017">
    <property type="term" value="F:AMP kinase activity"/>
    <property type="evidence" value="ECO:0007669"/>
    <property type="project" value="UniProtKB-UniRule"/>
</dbReference>
<keyword evidence="2 10" id="KW-0963">Cytoplasm</keyword>
<comment type="catalytic activity">
    <reaction evidence="1 10">
        <text>AMP + ATP = 2 ADP</text>
        <dbReference type="Rhea" id="RHEA:12973"/>
        <dbReference type="ChEBI" id="CHEBI:30616"/>
        <dbReference type="ChEBI" id="CHEBI:456215"/>
        <dbReference type="ChEBI" id="CHEBI:456216"/>
        <dbReference type="EC" id="2.7.4.3"/>
    </reaction>
</comment>
<dbReference type="Pfam" id="PF13238">
    <property type="entry name" value="AAA_18"/>
    <property type="match status" value="1"/>
</dbReference>
<dbReference type="Gene3D" id="3.40.50.300">
    <property type="entry name" value="P-loop containing nucleotide triphosphate hydrolases"/>
    <property type="match status" value="1"/>
</dbReference>
<evidence type="ECO:0000256" key="6">
    <source>
        <dbReference type="ARBA" id="ARBA00022741"/>
    </source>
</evidence>
<keyword evidence="6 10" id="KW-0547">Nucleotide-binding</keyword>
<comment type="subcellular location">
    <subcellularLocation>
        <location evidence="10">Cytoplasm</location>
    </subcellularLocation>
    <subcellularLocation>
        <location evidence="10">Nucleus</location>
    </subcellularLocation>
</comment>
<feature type="binding site" evidence="10">
    <location>
        <position position="16"/>
    </location>
    <ligand>
        <name>ATP</name>
        <dbReference type="ChEBI" id="CHEBI:30616"/>
    </ligand>
</feature>
<proteinExistence type="inferred from homology"/>
<dbReference type="GO" id="GO:0005737">
    <property type="term" value="C:cytoplasm"/>
    <property type="evidence" value="ECO:0007669"/>
    <property type="project" value="UniProtKB-SubCell"/>
</dbReference>
<dbReference type="GO" id="GO:0042274">
    <property type="term" value="P:ribosomal small subunit biogenesis"/>
    <property type="evidence" value="ECO:0007669"/>
    <property type="project" value="UniProtKB-UniRule"/>
</dbReference>
<evidence type="ECO:0000256" key="3">
    <source>
        <dbReference type="ARBA" id="ARBA00022517"/>
    </source>
</evidence>
<feature type="region of interest" description="LID" evidence="10">
    <location>
        <begin position="114"/>
        <end position="124"/>
    </location>
</feature>